<evidence type="ECO:0008006" key="10">
    <source>
        <dbReference type="Google" id="ProtNLM"/>
    </source>
</evidence>
<feature type="transmembrane region" description="Helical" evidence="4">
    <location>
        <begin position="239"/>
        <end position="263"/>
    </location>
</feature>
<feature type="domain" description="PAC" evidence="7">
    <location>
        <begin position="592"/>
        <end position="645"/>
    </location>
</feature>
<evidence type="ECO:0000259" key="5">
    <source>
        <dbReference type="PROSITE" id="PS50109"/>
    </source>
</evidence>
<evidence type="ECO:0000259" key="6">
    <source>
        <dbReference type="PROSITE" id="PS50112"/>
    </source>
</evidence>
<dbReference type="InterPro" id="IPR003594">
    <property type="entry name" value="HATPase_dom"/>
</dbReference>
<dbReference type="InterPro" id="IPR000014">
    <property type="entry name" value="PAS"/>
</dbReference>
<feature type="transmembrane region" description="Helical" evidence="4">
    <location>
        <begin position="91"/>
        <end position="113"/>
    </location>
</feature>
<organism evidence="8 9">
    <name type="scientific">Pseudothauera lacus</name>
    <dbReference type="NCBI Taxonomy" id="2136175"/>
    <lineage>
        <taxon>Bacteria</taxon>
        <taxon>Pseudomonadati</taxon>
        <taxon>Pseudomonadota</taxon>
        <taxon>Betaproteobacteria</taxon>
        <taxon>Rhodocyclales</taxon>
        <taxon>Zoogloeaceae</taxon>
        <taxon>Pseudothauera</taxon>
    </lineage>
</organism>
<dbReference type="GO" id="GO:0046983">
    <property type="term" value="F:protein dimerization activity"/>
    <property type="evidence" value="ECO:0007669"/>
    <property type="project" value="InterPro"/>
</dbReference>
<dbReference type="InterPro" id="IPR050482">
    <property type="entry name" value="Sensor_HK_TwoCompSys"/>
</dbReference>
<dbReference type="NCBIfam" id="TIGR00229">
    <property type="entry name" value="sensory_box"/>
    <property type="match status" value="1"/>
</dbReference>
<keyword evidence="1" id="KW-0808">Transferase</keyword>
<accession>A0A2T4ID49</accession>
<reference evidence="8 9" key="1">
    <citation type="submission" date="2018-03" db="EMBL/GenBank/DDBJ databases">
        <authorList>
            <person name="Keele B.F."/>
        </authorList>
    </citation>
    <scope>NUCLEOTIDE SEQUENCE [LARGE SCALE GENOMIC DNA]</scope>
    <source>
        <strain evidence="8 9">D20</strain>
    </source>
</reference>
<dbReference type="PROSITE" id="PS50109">
    <property type="entry name" value="HIS_KIN"/>
    <property type="match status" value="1"/>
</dbReference>
<gene>
    <name evidence="8" type="ORF">C8261_13275</name>
</gene>
<dbReference type="Pfam" id="PF07730">
    <property type="entry name" value="HisKA_3"/>
    <property type="match status" value="1"/>
</dbReference>
<dbReference type="EMBL" id="PZKC01000011">
    <property type="protein sequence ID" value="PTD95683.1"/>
    <property type="molecule type" value="Genomic_DNA"/>
</dbReference>
<dbReference type="SMART" id="SM00387">
    <property type="entry name" value="HATPase_c"/>
    <property type="match status" value="1"/>
</dbReference>
<protein>
    <recommendedName>
        <fullName evidence="10">PAS domain S-box protein</fullName>
    </recommendedName>
</protein>
<dbReference type="PANTHER" id="PTHR24421">
    <property type="entry name" value="NITRATE/NITRITE SENSOR PROTEIN NARX-RELATED"/>
    <property type="match status" value="1"/>
</dbReference>
<feature type="transmembrane region" description="Helical" evidence="4">
    <location>
        <begin position="133"/>
        <end position="156"/>
    </location>
</feature>
<keyword evidence="4" id="KW-0472">Membrane</keyword>
<evidence type="ECO:0000259" key="7">
    <source>
        <dbReference type="PROSITE" id="PS50113"/>
    </source>
</evidence>
<comment type="caution">
    <text evidence="8">The sequence shown here is derived from an EMBL/GenBank/DDBJ whole genome shotgun (WGS) entry which is preliminary data.</text>
</comment>
<feature type="transmembrane region" description="Helical" evidence="4">
    <location>
        <begin position="26"/>
        <end position="47"/>
    </location>
</feature>
<dbReference type="PROSITE" id="PS50112">
    <property type="entry name" value="PAS"/>
    <property type="match status" value="1"/>
</dbReference>
<dbReference type="InterPro" id="IPR011712">
    <property type="entry name" value="Sig_transdc_His_kin_sub3_dim/P"/>
</dbReference>
<keyword evidence="4" id="KW-0812">Transmembrane</keyword>
<name>A0A2T4ID49_9RHOO</name>
<keyword evidence="3" id="KW-0902">Two-component regulatory system</keyword>
<evidence type="ECO:0000256" key="2">
    <source>
        <dbReference type="ARBA" id="ARBA00022777"/>
    </source>
</evidence>
<dbReference type="Gene3D" id="3.30.450.20">
    <property type="entry name" value="PAS domain"/>
    <property type="match status" value="1"/>
</dbReference>
<sequence>MSEGASVLFGHSRPLIEFDPRRWPELPFRLSSALALLCLGVALLAALQPQPLLRWLPFTQDSGANTLLALAALAAALAVRQRGRALLADSLLTAAALLAVLPLLQHLVAAVPGDGPWRLFVDTLHQPGLNDYWPGRMSAFASLLLLLAAACMYVLAHLTGRRAVRHWMFLYAALFVLVLIGFAGELVGVPVLVEPWGQGDAVGVLSSGTLLGLVFVLFRVAVADRAVGEYFAGRPDRSVFAVSVFGLLAMLVVGGVSIGGVMAPVGLSGYRAALADALRTHILLAESEIGRLQGVADEALRRVRAGALDWYVVDEYGAAAVRPTVRLESPEQALSLPEGVLALELEGARGLTLMRRGGWRLEARRAVGDGRTVVVELPFQPFDLLAERAAALGRSGELVVCGRGGGEGPEYCFPTRQIGQSFPRMVAQERKSQRTPMGRALSGESGIAEVRDYRQREVVAAFAPLGGSGAGAVLKVDLVELQAPLRNALWVAMAGVLLLALAGGVVVNRHVRPLIQQLAHTERALNRAQAVARVGSWHSAAASGRIIWSPETYRIFGLPQGEPMSHERFMACVHPDDREQVAAAWRASLDGAPYDVEHRILVDGRERWVHERAELEFDGSGAVCGATGTVEDVTERKARAVELLGSRQKLRELAAHHEKLREEERTHIAREIHDELGQCLTALRTDAAMLQLHFGEGNPQLAQKVSAMKRLIDRTIKVVRSVATTLRPAALDLGLESAAEWLVGEFRERHCIDVELRLPAQELALDDVRATVVFRILQESLTNIARHAEATRVEVNIAVDEESSVVLEVRDNGRGFDPATVRERKTFGLMGIRERALAFGGEARFSSMPGEGMVLRVRIPLAPAEGEA</sequence>
<reference evidence="8 9" key="2">
    <citation type="submission" date="2018-04" db="EMBL/GenBank/DDBJ databases">
        <title>Thauera lacus sp. nov., isolated from an saline lake in Inner Mongolia, China.</title>
        <authorList>
            <person name="Liang Q.-Y."/>
        </authorList>
    </citation>
    <scope>NUCLEOTIDE SEQUENCE [LARGE SCALE GENOMIC DNA]</scope>
    <source>
        <strain evidence="8 9">D20</strain>
    </source>
</reference>
<dbReference type="PROSITE" id="PS50113">
    <property type="entry name" value="PAC"/>
    <property type="match status" value="1"/>
</dbReference>
<dbReference type="InterPro" id="IPR036890">
    <property type="entry name" value="HATPase_C_sf"/>
</dbReference>
<dbReference type="InterPro" id="IPR005467">
    <property type="entry name" value="His_kinase_dom"/>
</dbReference>
<dbReference type="RefSeq" id="WP_107494203.1">
    <property type="nucleotide sequence ID" value="NZ_PZKC01000011.1"/>
</dbReference>
<dbReference type="SUPFAM" id="SSF55785">
    <property type="entry name" value="PYP-like sensor domain (PAS domain)"/>
    <property type="match status" value="1"/>
</dbReference>
<dbReference type="SUPFAM" id="SSF55874">
    <property type="entry name" value="ATPase domain of HSP90 chaperone/DNA topoisomerase II/histidine kinase"/>
    <property type="match status" value="1"/>
</dbReference>
<dbReference type="Proteomes" id="UP000241193">
    <property type="component" value="Unassembled WGS sequence"/>
</dbReference>
<feature type="transmembrane region" description="Helical" evidence="4">
    <location>
        <begin position="201"/>
        <end position="218"/>
    </location>
</feature>
<dbReference type="Gene3D" id="1.20.5.1930">
    <property type="match status" value="1"/>
</dbReference>
<dbReference type="InterPro" id="IPR013655">
    <property type="entry name" value="PAS_fold_3"/>
</dbReference>
<dbReference type="Pfam" id="PF02518">
    <property type="entry name" value="HATPase_c"/>
    <property type="match status" value="1"/>
</dbReference>
<dbReference type="Pfam" id="PF08447">
    <property type="entry name" value="PAS_3"/>
    <property type="match status" value="1"/>
</dbReference>
<keyword evidence="4" id="KW-1133">Transmembrane helix</keyword>
<dbReference type="Gene3D" id="2.10.70.100">
    <property type="match status" value="1"/>
</dbReference>
<dbReference type="GO" id="GO:0016020">
    <property type="term" value="C:membrane"/>
    <property type="evidence" value="ECO:0007669"/>
    <property type="project" value="InterPro"/>
</dbReference>
<dbReference type="OrthoDB" id="9813412at2"/>
<evidence type="ECO:0000256" key="4">
    <source>
        <dbReference type="SAM" id="Phobius"/>
    </source>
</evidence>
<dbReference type="Gene3D" id="3.30.565.10">
    <property type="entry name" value="Histidine kinase-like ATPase, C-terminal domain"/>
    <property type="match status" value="1"/>
</dbReference>
<keyword evidence="2" id="KW-0418">Kinase</keyword>
<dbReference type="CDD" id="cd00130">
    <property type="entry name" value="PAS"/>
    <property type="match status" value="1"/>
</dbReference>
<dbReference type="GO" id="GO:0000155">
    <property type="term" value="F:phosphorelay sensor kinase activity"/>
    <property type="evidence" value="ECO:0007669"/>
    <property type="project" value="InterPro"/>
</dbReference>
<evidence type="ECO:0000313" key="9">
    <source>
        <dbReference type="Proteomes" id="UP000241193"/>
    </source>
</evidence>
<dbReference type="InterPro" id="IPR000700">
    <property type="entry name" value="PAS-assoc_C"/>
</dbReference>
<feature type="domain" description="Histidine kinase" evidence="5">
    <location>
        <begin position="671"/>
        <end position="863"/>
    </location>
</feature>
<feature type="transmembrane region" description="Helical" evidence="4">
    <location>
        <begin position="62"/>
        <end position="79"/>
    </location>
</feature>
<feature type="transmembrane region" description="Helical" evidence="4">
    <location>
        <begin position="168"/>
        <end position="189"/>
    </location>
</feature>
<evidence type="ECO:0000256" key="3">
    <source>
        <dbReference type="ARBA" id="ARBA00023012"/>
    </source>
</evidence>
<keyword evidence="9" id="KW-1185">Reference proteome</keyword>
<evidence type="ECO:0000256" key="1">
    <source>
        <dbReference type="ARBA" id="ARBA00022679"/>
    </source>
</evidence>
<proteinExistence type="predicted"/>
<evidence type="ECO:0000313" key="8">
    <source>
        <dbReference type="EMBL" id="PTD95683.1"/>
    </source>
</evidence>
<dbReference type="AlphaFoldDB" id="A0A2T4ID49"/>
<dbReference type="CDD" id="cd16917">
    <property type="entry name" value="HATPase_UhpB-NarQ-NarX-like"/>
    <property type="match status" value="1"/>
</dbReference>
<dbReference type="PANTHER" id="PTHR24421:SF59">
    <property type="entry name" value="OXYGEN SENSOR HISTIDINE KINASE NREB"/>
    <property type="match status" value="1"/>
</dbReference>
<dbReference type="InterPro" id="IPR035965">
    <property type="entry name" value="PAS-like_dom_sf"/>
</dbReference>
<feature type="domain" description="PAS" evidence="6">
    <location>
        <begin position="548"/>
        <end position="592"/>
    </location>
</feature>